<protein>
    <submittedName>
        <fullName evidence="2">Uncharacterized protein</fullName>
    </submittedName>
</protein>
<gene>
    <name evidence="2" type="ORF">LAZ67_18002438</name>
</gene>
<dbReference type="EMBL" id="CP092880">
    <property type="protein sequence ID" value="UYV80328.1"/>
    <property type="molecule type" value="Genomic_DNA"/>
</dbReference>
<accession>A0ABY6LGM7</accession>
<sequence length="78" mass="8294">MSSGTAVPTTRGPMGRLSIIPGHQGGEGFAESGRRGELRSLIRINSVLGFSVQGAISGKEQHRKPMGQAICNSQFRNK</sequence>
<evidence type="ECO:0000313" key="2">
    <source>
        <dbReference type="EMBL" id="UYV80328.1"/>
    </source>
</evidence>
<evidence type="ECO:0000313" key="3">
    <source>
        <dbReference type="Proteomes" id="UP001235939"/>
    </source>
</evidence>
<proteinExistence type="predicted"/>
<organism evidence="2 3">
    <name type="scientific">Cordylochernes scorpioides</name>
    <dbReference type="NCBI Taxonomy" id="51811"/>
    <lineage>
        <taxon>Eukaryota</taxon>
        <taxon>Metazoa</taxon>
        <taxon>Ecdysozoa</taxon>
        <taxon>Arthropoda</taxon>
        <taxon>Chelicerata</taxon>
        <taxon>Arachnida</taxon>
        <taxon>Pseudoscorpiones</taxon>
        <taxon>Cheliferoidea</taxon>
        <taxon>Chernetidae</taxon>
        <taxon>Cordylochernes</taxon>
    </lineage>
</organism>
<reference evidence="2 3" key="1">
    <citation type="submission" date="2022-01" db="EMBL/GenBank/DDBJ databases">
        <title>A chromosomal length assembly of Cordylochernes scorpioides.</title>
        <authorList>
            <person name="Zeh D."/>
            <person name="Zeh J."/>
        </authorList>
    </citation>
    <scope>NUCLEOTIDE SEQUENCE [LARGE SCALE GENOMIC DNA]</scope>
    <source>
        <strain evidence="2">IN4F17</strain>
        <tissue evidence="2">Whole Body</tissue>
    </source>
</reference>
<name>A0ABY6LGM7_9ARAC</name>
<evidence type="ECO:0000256" key="1">
    <source>
        <dbReference type="SAM" id="MobiDB-lite"/>
    </source>
</evidence>
<feature type="region of interest" description="Disordered" evidence="1">
    <location>
        <begin position="1"/>
        <end position="32"/>
    </location>
</feature>
<keyword evidence="3" id="KW-1185">Reference proteome</keyword>
<dbReference type="Proteomes" id="UP001235939">
    <property type="component" value="Chromosome 18"/>
</dbReference>